<reference evidence="7" key="1">
    <citation type="submission" date="2015-07" db="EMBL/GenBank/DDBJ databases">
        <title>Transcriptome Assembly of Anthurium amnicola.</title>
        <authorList>
            <person name="Suzuki J."/>
        </authorList>
    </citation>
    <scope>NUCLEOTIDE SEQUENCE</scope>
</reference>
<dbReference type="InterPro" id="IPR013244">
    <property type="entry name" value="Sec39_domain"/>
</dbReference>
<dbReference type="GO" id="GO:0006890">
    <property type="term" value="P:retrograde vesicle-mediated transport, Golgi to endoplasmic reticulum"/>
    <property type="evidence" value="ECO:0007669"/>
    <property type="project" value="InterPro"/>
</dbReference>
<feature type="compositionally biased region" description="Polar residues" evidence="5">
    <location>
        <begin position="918"/>
        <end position="931"/>
    </location>
</feature>
<sequence length="2436" mass="273377">MAGGKEKMTDVLYETQYHAMWSSGPHPASQGQVNKSRGGGLFSLLSPWGLHQLKGKLVGYNLSRSFNRRMSLFISPNGEHVGIAAGNQITILQKDDNYINPCGIFISDDELSIFAHGAWSEPQGILGVVDHMDRLFFIKSNGQEISRTTAGQLNLSTPIVDLIVLDDLNAKKSCLCGFCIVTADGLLHHIEVTQDPGSGICSMPMLNNQLGPGRQLPLNVSCLDYHPGLSLVVLVDGAVGISRNHPNGFYSVSLWRITKNMEFESLFCTPQLEGLFLVPKGHAGPFTTPKVIISPKGQYVAVLDLTGCLNIFSLRCEPYALSFISFDKRNDSQISAGRESGTRELLSDIIDVTWWSDGILIIAKKSGIITMFDVYNGVKSLENNVLFSSVVLERVMCHEGYVFVLECGSSKGRLEIGNVAESISKNSRHPDADKFCWSLISFVERSVSEMYSILISNQQYQDALDFANSHGLDKDENFKSQWLHSDQGTHEIDAFLSNIKDQTFVLSECVNKGPTEDAVRALLSFGLSTTDQYEFRGLDDDETSLVWDFRKFRLQLLQCRDRLETFLGINMGRFSMQEYRKFKSVSLHDSAISLAESGKIGAVNLLFKRHPYSLALNVLNILSAIPEIIPVESYCQLLPGRCPPSSFTVRDGDWVESERMASFIMNLSSNSEDTIDMKTEVILKHCMGFVWPTVTELSDWYMNRARDIDNFTGQLDNCFCLIDFACRKGIVELQQFLEDISYLHHLIYSTDEEICFSMKLVAWEQLSDYEKFKVMLNGTKPEVLVKQLKEKAITFMRNRSCSGDNDSFLVRWLKEMASENKMDICLAVIEEGCKDFQKDRLFRDEIEAMEVTTDCAYLCTATDQWNTLASILSKLPCKNLKEKSALSEKDFSPRQLGSPRFYNKNDRVVNSEMQFNLSGTGKRNSASQNTGGHIDEPNFDTVENLKRMVKTAEGHVEVGRLLAYYQVPKPMSFFQGSHLDEKSVKQLLRLILSKFGRRQPVRSDNDWANMWRDMQCFQEKAFPFLDLEYMLMEFCRGLLKAGKFSLARNYLKGTGNMSLATEKAENLVIQAAREYFFSASSLSCNEIWKAKECLNLLPNSDNVKAEAGIIDALTIKLPNLGITLLPMQFKQIRNPMEIVNMVITSQTGAYLNVDELIEIAQLLGLSSQDDTASIQEAVAREAAVTGDLQVAFDLCLILSKKGHGPIWDLCAAIARGPGLENMDTSARKQLLGFALSHCDEDSIGELLHAWKDIDLKFGCEKLMVLTGTSPPGFSVQSSSFVSLPKRGSSGGDGLGAPLELVEGAVFDGWDNYQEHSENIKHILSTIAKDIPTENSSSLFHILKDDGKVFSFAALNLPWLIELSKKVECSKKATLNEHPLSGKWYLSVRMQALLCMLSWLAMNDVAPNDDLIASIAKSMMETSTSEEEDAVGCSFLLNLMDAFRGVELIEEQIIARKGYHELNNIMNLGVIYSSVHSSGIGCSDPDQRRLLLLHKFQEKHASFCSGEMDNNDRAQSTFWGAWEAKLEEQKRLADQARQIEKIVPGAETARFLSGDINYIEGVIFSFVDSMKLEKRFILKDAIELADAYGVQRAEVLLRFLGCALVSEHWTNDEILAELLDYKEDVISSSEGVINVISSVVYPEIDGRNKQRLSYVYSILSACHLRLKRTREPISVMSGYLGQPHTVDLAQFYKLLEQECRRVSFIRELNFKNIAGLVDLNFEHFNAEVCNHISESSVLALAEMVQNLLGIYNDSADRGLISQQSVYKYHVLSHLETLGTRRKDCLNLIVFQDFVNELEGNYESCKVYIRALPEEDILNIVGRYCTLCLPHNCSESQSDESSSKPCLVVLLNFWIKVADDIQEFLDQTCSFSRERLSGCLHIFKGLLLTGEVSTSQGWSTVSMYANLSLASSLIADISSFCKAMAFSGCYFKTIAEIFSGQEPRSPDPNEDVSQFYVNTIDSILSKVNSNSDDCRNLLYLLSSLSKLQSADREVIYMVRYRVWRKLIAFSDDLQMSKHMRMYILQMMEAITGKNVRSLPVELASVVEPWDGWQGSYIETGGPHDQGDISSRVTNTLVALKSTQLSAAISPMIEITSEDLKTLDSAVSCFFRLSEIANSEPHLNILLTVLEEWEGLFMDGKDAKCGEVLEERNDWSSDEWDEGWENLPEETMGKNKQIASSIHPLHTCWMEIIRKLVGLSQLRGVIELMDRSLSKTHGILLSENDAQCLFQLVIGIDFFMGLKMVLMLPYRTLWFQSLSIIEEKLKQEDLSTLPTVDEELLTLVLSSGVLTSIVSNASYQKMFSCFCYSVGHLSRIFQESVLKDREEGGSKTKENVLSLFGRVLFPLFVSELIQAGQFLCAGFIVSQWMHAHSAFSFINIVEVSLRKYLESQLQAKWLYESDVEELSSCKSLVSTVSNLRGIVGDSIQSALSVLSLHMT</sequence>
<keyword evidence="2" id="KW-0813">Transport</keyword>
<evidence type="ECO:0000313" key="7">
    <source>
        <dbReference type="EMBL" id="JAT61408.1"/>
    </source>
</evidence>
<evidence type="ECO:0000259" key="6">
    <source>
        <dbReference type="Pfam" id="PF08314"/>
    </source>
</evidence>
<evidence type="ECO:0000256" key="1">
    <source>
        <dbReference type="ARBA" id="ARBA00004240"/>
    </source>
</evidence>
<dbReference type="SUPFAM" id="SSF50978">
    <property type="entry name" value="WD40 repeat-like"/>
    <property type="match status" value="1"/>
</dbReference>
<keyword evidence="3" id="KW-0256">Endoplasmic reticulum</keyword>
<dbReference type="GO" id="GO:0015031">
    <property type="term" value="P:protein transport"/>
    <property type="evidence" value="ECO:0007669"/>
    <property type="project" value="UniProtKB-KW"/>
</dbReference>
<dbReference type="PANTHER" id="PTHR15922">
    <property type="entry name" value="NEUROBLASTOMA-AMPLIFIED SEQUENCE"/>
    <property type="match status" value="1"/>
</dbReference>
<evidence type="ECO:0000256" key="4">
    <source>
        <dbReference type="ARBA" id="ARBA00022927"/>
    </source>
</evidence>
<accession>A0A1D1Z3C7</accession>
<organism evidence="7">
    <name type="scientific">Anthurium amnicola</name>
    <dbReference type="NCBI Taxonomy" id="1678845"/>
    <lineage>
        <taxon>Eukaryota</taxon>
        <taxon>Viridiplantae</taxon>
        <taxon>Streptophyta</taxon>
        <taxon>Embryophyta</taxon>
        <taxon>Tracheophyta</taxon>
        <taxon>Spermatophyta</taxon>
        <taxon>Magnoliopsida</taxon>
        <taxon>Liliopsida</taxon>
        <taxon>Araceae</taxon>
        <taxon>Pothoideae</taxon>
        <taxon>Potheae</taxon>
        <taxon>Anthurium</taxon>
    </lineage>
</organism>
<dbReference type="EMBL" id="GDJX01006528">
    <property type="protein sequence ID" value="JAT61408.1"/>
    <property type="molecule type" value="Transcribed_RNA"/>
</dbReference>
<evidence type="ECO:0000256" key="2">
    <source>
        <dbReference type="ARBA" id="ARBA00022448"/>
    </source>
</evidence>
<dbReference type="GO" id="GO:0000149">
    <property type="term" value="F:SNARE binding"/>
    <property type="evidence" value="ECO:0007669"/>
    <property type="project" value="TreeGrafter"/>
</dbReference>
<keyword evidence="4" id="KW-0653">Protein transport</keyword>
<evidence type="ECO:0000256" key="3">
    <source>
        <dbReference type="ARBA" id="ARBA00022824"/>
    </source>
</evidence>
<protein>
    <submittedName>
        <fullName evidence="7">Neuroblastoma-amplified sequence</fullName>
    </submittedName>
</protein>
<dbReference type="InterPro" id="IPR036322">
    <property type="entry name" value="WD40_repeat_dom_sf"/>
</dbReference>
<dbReference type="GO" id="GO:0070939">
    <property type="term" value="C:Dsl1/NZR complex"/>
    <property type="evidence" value="ECO:0007669"/>
    <property type="project" value="TreeGrafter"/>
</dbReference>
<feature type="region of interest" description="Disordered" evidence="5">
    <location>
        <begin position="918"/>
        <end position="937"/>
    </location>
</feature>
<gene>
    <name evidence="7" type="primary">NBAS_3</name>
    <name evidence="7" type="ORF">g.100326</name>
</gene>
<feature type="domain" description="Sec39" evidence="6">
    <location>
        <begin position="591"/>
        <end position="1193"/>
    </location>
</feature>
<name>A0A1D1Z3C7_9ARAE</name>
<proteinExistence type="predicted"/>
<dbReference type="PANTHER" id="PTHR15922:SF2">
    <property type="entry name" value="NBAS SUBUNIT OF NRZ TETHERING COMPLEX"/>
    <property type="match status" value="1"/>
</dbReference>
<dbReference type="Pfam" id="PF08314">
    <property type="entry name" value="Sec39"/>
    <property type="match status" value="1"/>
</dbReference>
<evidence type="ECO:0000256" key="5">
    <source>
        <dbReference type="SAM" id="MobiDB-lite"/>
    </source>
</evidence>
<comment type="subcellular location">
    <subcellularLocation>
        <location evidence="1">Endoplasmic reticulum</location>
    </subcellularLocation>
</comment>